<evidence type="ECO:0000256" key="1">
    <source>
        <dbReference type="ARBA" id="ARBA00023125"/>
    </source>
</evidence>
<dbReference type="GO" id="GO:0003677">
    <property type="term" value="F:DNA binding"/>
    <property type="evidence" value="ECO:0007669"/>
    <property type="project" value="UniProtKB-KW"/>
</dbReference>
<dbReference type="GO" id="GO:0003700">
    <property type="term" value="F:DNA-binding transcription factor activity"/>
    <property type="evidence" value="ECO:0007669"/>
    <property type="project" value="TreeGrafter"/>
</dbReference>
<sequence>MTGKKLSPGTDVEIAIGRAIKRLRSVRGIAQETFAYKAGVNRTYMTDIELGRRAVGIVIMQKIAKALDITLTELMVEVELQMEAAQGLPREETNA</sequence>
<keyword evidence="1" id="KW-0238">DNA-binding</keyword>
<dbReference type="EMBL" id="LR798387">
    <property type="protein sequence ID" value="CAB5228383.1"/>
    <property type="molecule type" value="Genomic_DNA"/>
</dbReference>
<proteinExistence type="predicted"/>
<dbReference type="InterPro" id="IPR010982">
    <property type="entry name" value="Lambda_DNA-bd_dom_sf"/>
</dbReference>
<dbReference type="SUPFAM" id="SSF47413">
    <property type="entry name" value="lambda repressor-like DNA-binding domains"/>
    <property type="match status" value="1"/>
</dbReference>
<evidence type="ECO:0000313" key="7">
    <source>
        <dbReference type="EMBL" id="CAB4218506.1"/>
    </source>
</evidence>
<name>A0A6J5STW6_9CAUD</name>
<reference evidence="7" key="1">
    <citation type="submission" date="2020-05" db="EMBL/GenBank/DDBJ databases">
        <authorList>
            <person name="Chiriac C."/>
            <person name="Salcher M."/>
            <person name="Ghai R."/>
            <person name="Kavagutti S V."/>
        </authorList>
    </citation>
    <scope>NUCLEOTIDE SEQUENCE</scope>
</reference>
<dbReference type="EMBL" id="LR797396">
    <property type="protein sequence ID" value="CAB4213566.1"/>
    <property type="molecule type" value="Genomic_DNA"/>
</dbReference>
<dbReference type="EMBL" id="LR797473">
    <property type="protein sequence ID" value="CAB4218506.1"/>
    <property type="molecule type" value="Genomic_DNA"/>
</dbReference>
<dbReference type="EMBL" id="LR797290">
    <property type="protein sequence ID" value="CAB4200149.1"/>
    <property type="molecule type" value="Genomic_DNA"/>
</dbReference>
<evidence type="ECO:0000259" key="2">
    <source>
        <dbReference type="PROSITE" id="PS50943"/>
    </source>
</evidence>
<accession>A0A6J5STW6</accession>
<evidence type="ECO:0000313" key="4">
    <source>
        <dbReference type="EMBL" id="CAB4183058.1"/>
    </source>
</evidence>
<dbReference type="InterPro" id="IPR050807">
    <property type="entry name" value="TransReg_Diox_bact_type"/>
</dbReference>
<evidence type="ECO:0000313" key="8">
    <source>
        <dbReference type="EMBL" id="CAB5228383.1"/>
    </source>
</evidence>
<dbReference type="Pfam" id="PF12844">
    <property type="entry name" value="HTH_19"/>
    <property type="match status" value="1"/>
</dbReference>
<dbReference type="PANTHER" id="PTHR46797:SF1">
    <property type="entry name" value="METHYLPHOSPHONATE SYNTHASE"/>
    <property type="match status" value="1"/>
</dbReference>
<dbReference type="Gene3D" id="1.10.260.40">
    <property type="entry name" value="lambda repressor-like DNA-binding domains"/>
    <property type="match status" value="1"/>
</dbReference>
<gene>
    <name evidence="4" type="ORF">UFOVP1093_31</name>
    <name evidence="5" type="ORF">UFOVP1340_30</name>
    <name evidence="6" type="ORF">UFOVP1448_48</name>
    <name evidence="8" type="ORF">UFOVP1538_42</name>
    <name evidence="7" type="ORF">UFOVP1600_19</name>
    <name evidence="3" type="ORF">UFOVP569_20</name>
</gene>
<evidence type="ECO:0000313" key="3">
    <source>
        <dbReference type="EMBL" id="CAB4150349.1"/>
    </source>
</evidence>
<dbReference type="CDD" id="cd00093">
    <property type="entry name" value="HTH_XRE"/>
    <property type="match status" value="1"/>
</dbReference>
<dbReference type="EMBL" id="LR796542">
    <property type="protein sequence ID" value="CAB4150349.1"/>
    <property type="molecule type" value="Genomic_DNA"/>
</dbReference>
<evidence type="ECO:0000313" key="5">
    <source>
        <dbReference type="EMBL" id="CAB4200149.1"/>
    </source>
</evidence>
<dbReference type="PANTHER" id="PTHR46797">
    <property type="entry name" value="HTH-TYPE TRANSCRIPTIONAL REGULATOR"/>
    <property type="match status" value="1"/>
</dbReference>
<evidence type="ECO:0000313" key="6">
    <source>
        <dbReference type="EMBL" id="CAB4213566.1"/>
    </source>
</evidence>
<feature type="domain" description="HTH cro/C1-type" evidence="2">
    <location>
        <begin position="20"/>
        <end position="74"/>
    </location>
</feature>
<dbReference type="EMBL" id="LR797031">
    <property type="protein sequence ID" value="CAB4183058.1"/>
    <property type="molecule type" value="Genomic_DNA"/>
</dbReference>
<dbReference type="InterPro" id="IPR001387">
    <property type="entry name" value="Cro/C1-type_HTH"/>
</dbReference>
<organism evidence="7">
    <name type="scientific">uncultured Caudovirales phage</name>
    <dbReference type="NCBI Taxonomy" id="2100421"/>
    <lineage>
        <taxon>Viruses</taxon>
        <taxon>Duplodnaviria</taxon>
        <taxon>Heunggongvirae</taxon>
        <taxon>Uroviricota</taxon>
        <taxon>Caudoviricetes</taxon>
        <taxon>Peduoviridae</taxon>
        <taxon>Maltschvirus</taxon>
        <taxon>Maltschvirus maltsch</taxon>
    </lineage>
</organism>
<dbReference type="PROSITE" id="PS50943">
    <property type="entry name" value="HTH_CROC1"/>
    <property type="match status" value="1"/>
</dbReference>
<dbReference type="SMART" id="SM00530">
    <property type="entry name" value="HTH_XRE"/>
    <property type="match status" value="1"/>
</dbReference>
<protein>
    <submittedName>
        <fullName evidence="7">Couple_hipB, transcriptional regulator, y4mF family</fullName>
    </submittedName>
</protein>